<organism evidence="1 2">
    <name type="scientific">Ixodes persulcatus</name>
    <name type="common">Taiga tick</name>
    <dbReference type="NCBI Taxonomy" id="34615"/>
    <lineage>
        <taxon>Eukaryota</taxon>
        <taxon>Metazoa</taxon>
        <taxon>Ecdysozoa</taxon>
        <taxon>Arthropoda</taxon>
        <taxon>Chelicerata</taxon>
        <taxon>Arachnida</taxon>
        <taxon>Acari</taxon>
        <taxon>Parasitiformes</taxon>
        <taxon>Ixodida</taxon>
        <taxon>Ixodoidea</taxon>
        <taxon>Ixodidae</taxon>
        <taxon>Ixodinae</taxon>
        <taxon>Ixodes</taxon>
    </lineage>
</organism>
<accession>A0AC60Q6K2</accession>
<proteinExistence type="predicted"/>
<dbReference type="EMBL" id="JABSTQ010009407">
    <property type="protein sequence ID" value="KAG0429494.1"/>
    <property type="molecule type" value="Genomic_DNA"/>
</dbReference>
<protein>
    <submittedName>
        <fullName evidence="1">Uncharacterized protein</fullName>
    </submittedName>
</protein>
<name>A0AC60Q6K2_IXOPE</name>
<dbReference type="Proteomes" id="UP000805193">
    <property type="component" value="Unassembled WGS sequence"/>
</dbReference>
<evidence type="ECO:0000313" key="2">
    <source>
        <dbReference type="Proteomes" id="UP000805193"/>
    </source>
</evidence>
<comment type="caution">
    <text evidence="1">The sequence shown here is derived from an EMBL/GenBank/DDBJ whole genome shotgun (WGS) entry which is preliminary data.</text>
</comment>
<sequence length="96" mass="10884">MPQVALEFCALGEFVADGRCAMSEEDDEAEAFLCLKNIRTFLQTCKNVFNLNNTDLFEPHMLFEYGDFKKVLHTLSVLSRSPKAEASGVRFHIFCS</sequence>
<reference evidence="1 2" key="1">
    <citation type="journal article" date="2020" name="Cell">
        <title>Large-Scale Comparative Analyses of Tick Genomes Elucidate Their Genetic Diversity and Vector Capacities.</title>
        <authorList>
            <consortium name="Tick Genome and Microbiome Consortium (TIGMIC)"/>
            <person name="Jia N."/>
            <person name="Wang J."/>
            <person name="Shi W."/>
            <person name="Du L."/>
            <person name="Sun Y."/>
            <person name="Zhan W."/>
            <person name="Jiang J.F."/>
            <person name="Wang Q."/>
            <person name="Zhang B."/>
            <person name="Ji P."/>
            <person name="Bell-Sakyi L."/>
            <person name="Cui X.M."/>
            <person name="Yuan T.T."/>
            <person name="Jiang B.G."/>
            <person name="Yang W.F."/>
            <person name="Lam T.T."/>
            <person name="Chang Q.C."/>
            <person name="Ding S.J."/>
            <person name="Wang X.J."/>
            <person name="Zhu J.G."/>
            <person name="Ruan X.D."/>
            <person name="Zhao L."/>
            <person name="Wei J.T."/>
            <person name="Ye R.Z."/>
            <person name="Que T.C."/>
            <person name="Du C.H."/>
            <person name="Zhou Y.H."/>
            <person name="Cheng J.X."/>
            <person name="Dai P.F."/>
            <person name="Guo W.B."/>
            <person name="Han X.H."/>
            <person name="Huang E.J."/>
            <person name="Li L.F."/>
            <person name="Wei W."/>
            <person name="Gao Y.C."/>
            <person name="Liu J.Z."/>
            <person name="Shao H.Z."/>
            <person name="Wang X."/>
            <person name="Wang C.C."/>
            <person name="Yang T.C."/>
            <person name="Huo Q.B."/>
            <person name="Li W."/>
            <person name="Chen H.Y."/>
            <person name="Chen S.E."/>
            <person name="Zhou L.G."/>
            <person name="Ni X.B."/>
            <person name="Tian J.H."/>
            <person name="Sheng Y."/>
            <person name="Liu T."/>
            <person name="Pan Y.S."/>
            <person name="Xia L.Y."/>
            <person name="Li J."/>
            <person name="Zhao F."/>
            <person name="Cao W.C."/>
        </authorList>
    </citation>
    <scope>NUCLEOTIDE SEQUENCE [LARGE SCALE GENOMIC DNA]</scope>
    <source>
        <strain evidence="1">Iper-2018</strain>
    </source>
</reference>
<keyword evidence="2" id="KW-1185">Reference proteome</keyword>
<evidence type="ECO:0000313" key="1">
    <source>
        <dbReference type="EMBL" id="KAG0429494.1"/>
    </source>
</evidence>
<gene>
    <name evidence="1" type="ORF">HPB47_023586</name>
</gene>